<organism evidence="2 3">
    <name type="scientific">Pigmentiphaga aceris</name>
    <dbReference type="NCBI Taxonomy" id="1940612"/>
    <lineage>
        <taxon>Bacteria</taxon>
        <taxon>Pseudomonadati</taxon>
        <taxon>Pseudomonadota</taxon>
        <taxon>Betaproteobacteria</taxon>
        <taxon>Burkholderiales</taxon>
        <taxon>Alcaligenaceae</taxon>
        <taxon>Pigmentiphaga</taxon>
    </lineage>
</organism>
<dbReference type="OrthoDB" id="8216219at2"/>
<reference evidence="2 3" key="1">
    <citation type="submission" date="2019-08" db="EMBL/GenBank/DDBJ databases">
        <title>Amphibian skin-associated Pigmentiphaga: genome sequence and occurrence across geography and hosts.</title>
        <authorList>
            <person name="Bletz M.C."/>
            <person name="Bunk B."/>
            <person name="Sproeer C."/>
            <person name="Biwer P."/>
            <person name="Reiter S."/>
            <person name="Rabemananjara F.C.E."/>
            <person name="Schulz S."/>
            <person name="Overmann J."/>
            <person name="Vences M."/>
        </authorList>
    </citation>
    <scope>NUCLEOTIDE SEQUENCE [LARGE SCALE GENOMIC DNA]</scope>
    <source>
        <strain evidence="2 3">Mada1488</strain>
    </source>
</reference>
<accession>A0A5C0ASD5</accession>
<feature type="signal peptide" evidence="1">
    <location>
        <begin position="1"/>
        <end position="30"/>
    </location>
</feature>
<evidence type="ECO:0000256" key="1">
    <source>
        <dbReference type="SAM" id="SignalP"/>
    </source>
</evidence>
<protein>
    <submittedName>
        <fullName evidence="2">ABC transporter substrate-binding protein</fullName>
    </submittedName>
</protein>
<name>A0A5C0ASD5_9BURK</name>
<dbReference type="GO" id="GO:0030973">
    <property type="term" value="F:molybdate ion binding"/>
    <property type="evidence" value="ECO:0007669"/>
    <property type="project" value="TreeGrafter"/>
</dbReference>
<keyword evidence="1" id="KW-0732">Signal</keyword>
<dbReference type="AlphaFoldDB" id="A0A5C0ASD5"/>
<evidence type="ECO:0000313" key="3">
    <source>
        <dbReference type="Proteomes" id="UP000325161"/>
    </source>
</evidence>
<dbReference type="RefSeq" id="WP_148813097.1">
    <property type="nucleotide sequence ID" value="NZ_CP043046.1"/>
</dbReference>
<dbReference type="KEGG" id="pacr:FXN63_04100"/>
<gene>
    <name evidence="2" type="ORF">FXN63_04100</name>
</gene>
<sequence>MTINAITLGKRVKQTVLAVAICVASSTSFAADLYVVSSGGFAAAYKQLAPGFEQKTGHKLISGWGPSMGDTKEAIPNRLNRGETIDVVIMVGDSLQRLIDQGKVSKTDHEVLALSRIGMAVKAGAPQPDISSVDALKTTLLNAKSIAYSDSASGVYLSTVLFKRLGIEEQLKGKARMIPGDPVGHIVARGDAEIGFQQMSELKPVTGIDIVGPLPDAAQQITAFSAGVVSNTAQPAAAKALVDYLSSPDVVDQIKRTGLDPAPHKAK</sequence>
<dbReference type="PANTHER" id="PTHR30632:SF11">
    <property type="entry name" value="BLR4797 PROTEIN"/>
    <property type="match status" value="1"/>
</dbReference>
<dbReference type="Pfam" id="PF13531">
    <property type="entry name" value="SBP_bac_11"/>
    <property type="match status" value="1"/>
</dbReference>
<proteinExistence type="predicted"/>
<dbReference type="EMBL" id="CP043046">
    <property type="protein sequence ID" value="QEI05108.1"/>
    <property type="molecule type" value="Genomic_DNA"/>
</dbReference>
<keyword evidence="3" id="KW-1185">Reference proteome</keyword>
<evidence type="ECO:0000313" key="2">
    <source>
        <dbReference type="EMBL" id="QEI05108.1"/>
    </source>
</evidence>
<dbReference type="SUPFAM" id="SSF53850">
    <property type="entry name" value="Periplasmic binding protein-like II"/>
    <property type="match status" value="1"/>
</dbReference>
<dbReference type="Gene3D" id="3.40.190.10">
    <property type="entry name" value="Periplasmic binding protein-like II"/>
    <property type="match status" value="2"/>
</dbReference>
<dbReference type="InterPro" id="IPR050682">
    <property type="entry name" value="ModA/WtpA"/>
</dbReference>
<dbReference type="GO" id="GO:0015689">
    <property type="term" value="P:molybdate ion transport"/>
    <property type="evidence" value="ECO:0007669"/>
    <property type="project" value="TreeGrafter"/>
</dbReference>
<feature type="chain" id="PRO_5022813503" evidence="1">
    <location>
        <begin position="31"/>
        <end position="267"/>
    </location>
</feature>
<dbReference type="PANTHER" id="PTHR30632">
    <property type="entry name" value="MOLYBDATE-BINDING PERIPLASMIC PROTEIN"/>
    <property type="match status" value="1"/>
</dbReference>
<dbReference type="Proteomes" id="UP000325161">
    <property type="component" value="Chromosome"/>
</dbReference>